<keyword evidence="1 3" id="KW-0853">WD repeat</keyword>
<dbReference type="PROSITE" id="PS50294">
    <property type="entry name" value="WD_REPEATS_REGION"/>
    <property type="match status" value="4"/>
</dbReference>
<organism evidence="6 7">
    <name type="scientific">Marasmius tenuissimus</name>
    <dbReference type="NCBI Taxonomy" id="585030"/>
    <lineage>
        <taxon>Eukaryota</taxon>
        <taxon>Fungi</taxon>
        <taxon>Dikarya</taxon>
        <taxon>Basidiomycota</taxon>
        <taxon>Agaricomycotina</taxon>
        <taxon>Agaricomycetes</taxon>
        <taxon>Agaricomycetidae</taxon>
        <taxon>Agaricales</taxon>
        <taxon>Marasmiineae</taxon>
        <taxon>Marasmiaceae</taxon>
        <taxon>Marasmius</taxon>
    </lineage>
</organism>
<feature type="region of interest" description="Disordered" evidence="4">
    <location>
        <begin position="1"/>
        <end position="24"/>
    </location>
</feature>
<dbReference type="GO" id="GO:0016874">
    <property type="term" value="F:ligase activity"/>
    <property type="evidence" value="ECO:0007669"/>
    <property type="project" value="UniProtKB-KW"/>
</dbReference>
<evidence type="ECO:0000256" key="3">
    <source>
        <dbReference type="PROSITE-ProRule" id="PRU00221"/>
    </source>
</evidence>
<evidence type="ECO:0000256" key="1">
    <source>
        <dbReference type="ARBA" id="ARBA00022574"/>
    </source>
</evidence>
<keyword evidence="7" id="KW-1185">Reference proteome</keyword>
<feature type="compositionally biased region" description="Polar residues" evidence="4">
    <location>
        <begin position="1193"/>
        <end position="1208"/>
    </location>
</feature>
<dbReference type="InterPro" id="IPR001680">
    <property type="entry name" value="WD40_rpt"/>
</dbReference>
<feature type="compositionally biased region" description="Basic residues" evidence="4">
    <location>
        <begin position="1141"/>
        <end position="1157"/>
    </location>
</feature>
<feature type="compositionally biased region" description="Acidic residues" evidence="4">
    <location>
        <begin position="1016"/>
        <end position="1030"/>
    </location>
</feature>
<dbReference type="SMART" id="SM00256">
    <property type="entry name" value="FBOX"/>
    <property type="match status" value="1"/>
</dbReference>
<evidence type="ECO:0000256" key="2">
    <source>
        <dbReference type="ARBA" id="ARBA00022737"/>
    </source>
</evidence>
<evidence type="ECO:0000313" key="6">
    <source>
        <dbReference type="EMBL" id="KAL0067088.1"/>
    </source>
</evidence>
<dbReference type="InterPro" id="IPR015943">
    <property type="entry name" value="WD40/YVTN_repeat-like_dom_sf"/>
</dbReference>
<sequence length="1247" mass="132087">MSSASSMTTTTPTASSSQRPQLVLHPSVNRTTVTTITTTTTTYAPITLPPLPPPPSPSTYDPKTYPLLHAALPPSLRNIDLVLPGGVHATLRDPNNSATFEMKEQEEVASSGSGWTMLKAGQMNGAGSSTRSTSLGLAEALERYSQTTKKRAKEDEDDEMMEGVEFHSLDAADSVAPPRKKARGPPSSPTAAGQPLSPLPSPHGTPPPEMFPSNHTHVSPPPPPPNPTTTSTSGAPPPFQPDLSLNTLLTLPTLLSHFSALPPSLQSHLLLTLLRHSPLPVLRSVHSVLTPTLARDFLTLLPPELVQNILQWMEWPTLVRMTRVSRGWKSIVDGDGVLWRCVMKRERVWWGGEMEEGWERWLRGRRRRREGSPVNHDNDGRFQELDQDVDESDAQQSGPSGAYPSPRNSTVVLPGTASASRHVPTPITPSHPSSYPTTTHTSQEQEQEQSRNPPIDRPHPYKILFKSRHLTRSQWLNNPTPRHINFQAHGHSVVTCLIFADVGISQPSPPPESSSSEKRRSRSRKRIISASDDHSIHVYSPSTGALEMRLEGHEGGVWALAAMGGLLVSGSTDRTVRVWDLGDGEPAAQSGSGVESDSEDGGPPSRKGKCLHVFGGHTSTVRCLAIVKPEMVDVGGEFGGDGPPRREKWPKRPLIVTGSRDHSLRVWILPRKGEQEFKCASSGNGREDGADGDVCDAEENPYHLLHLEGHDHAVRALAARGRTLVSGSYDCNVRVWDIATGKCRFVLTGHGQKVYSVVLDPTRNITASGSMDGTVRVWSTLNGTCLHTLNGHTSLVGLLGLSPSHLVSAAADSTLRIWDVDRGELKAVLAAHTGAITCFQHDEFKVVSGSDGTLKVWDLRAATAAAEDASVAGGAGVPPPAVVGGAGMNIGAAGAVAGVGGAAAAAGAGAAGGAGGGAGGGGATVPVRDLLTGITGVWQVAFEGRWCVAASNRNDQTVLDVWDFGRKDGDVDVSSALFASEGGEGSGQSQFEDEYGDEEDGVYEEGWIGEPPGGMYEDDDEGGGDGEDEGDMRPRVHRHHRNEDDSDDDDAPSGGGGLGGGSGSGSGKGKGRGGGGSRKLSSTLRYPDVDEDAVMEHEDQDVLIIEDDDDEMSLGTAATGRSVSPLVIGGSSSNSNSKPSGSRKRATASSSKHRRHQAQPILIEDGDDDHDEAMDIVATASVPGSSTGGFFVQHQSSSRGSSTMQTDNAPGRSDSEGPPKRTTRASGRKEGAGAGTSTGNGRRRKWL</sequence>
<feature type="repeat" description="WD" evidence="3">
    <location>
        <begin position="707"/>
        <end position="746"/>
    </location>
</feature>
<feature type="domain" description="F-box" evidence="5">
    <location>
        <begin position="295"/>
        <end position="342"/>
    </location>
</feature>
<dbReference type="PANTHER" id="PTHR22847:SF741">
    <property type="entry name" value="E3 UBIQUITIN LIGASE COMPLEX SCF SUBUNIT SCONB-RELATED"/>
    <property type="match status" value="1"/>
</dbReference>
<feature type="compositionally biased region" description="Low complexity" evidence="4">
    <location>
        <begin position="424"/>
        <end position="444"/>
    </location>
</feature>
<keyword evidence="2" id="KW-0677">Repeat</keyword>
<dbReference type="InterPro" id="IPR001810">
    <property type="entry name" value="F-box_dom"/>
</dbReference>
<dbReference type="InterPro" id="IPR036047">
    <property type="entry name" value="F-box-like_dom_sf"/>
</dbReference>
<dbReference type="InterPro" id="IPR019775">
    <property type="entry name" value="WD40_repeat_CS"/>
</dbReference>
<dbReference type="SUPFAM" id="SSF50978">
    <property type="entry name" value="WD40 repeat-like"/>
    <property type="match status" value="1"/>
</dbReference>
<dbReference type="Pfam" id="PF00400">
    <property type="entry name" value="WD40"/>
    <property type="match status" value="6"/>
</dbReference>
<feature type="compositionally biased region" description="Acidic residues" evidence="4">
    <location>
        <begin position="1089"/>
        <end position="1112"/>
    </location>
</feature>
<feature type="repeat" description="WD" evidence="3">
    <location>
        <begin position="789"/>
        <end position="828"/>
    </location>
</feature>
<dbReference type="EMBL" id="JBBXMP010000029">
    <property type="protein sequence ID" value="KAL0067088.1"/>
    <property type="molecule type" value="Genomic_DNA"/>
</dbReference>
<feature type="compositionally biased region" description="Low complexity" evidence="4">
    <location>
        <begin position="1130"/>
        <end position="1140"/>
    </location>
</feature>
<feature type="compositionally biased region" description="Low complexity" evidence="4">
    <location>
        <begin position="1004"/>
        <end position="1015"/>
    </location>
</feature>
<reference evidence="6 7" key="1">
    <citation type="submission" date="2024-05" db="EMBL/GenBank/DDBJ databases">
        <title>A draft genome resource for the thread blight pathogen Marasmius tenuissimus strain MS-2.</title>
        <authorList>
            <person name="Yulfo-Soto G.E."/>
            <person name="Baruah I.K."/>
            <person name="Amoako-Attah I."/>
            <person name="Bukari Y."/>
            <person name="Meinhardt L.W."/>
            <person name="Bailey B.A."/>
            <person name="Cohen S.P."/>
        </authorList>
    </citation>
    <scope>NUCLEOTIDE SEQUENCE [LARGE SCALE GENOMIC DNA]</scope>
    <source>
        <strain evidence="6 7">MS-2</strain>
    </source>
</reference>
<dbReference type="Gene3D" id="2.130.10.10">
    <property type="entry name" value="YVTN repeat-like/Quinoprotein amine dehydrogenase"/>
    <property type="match status" value="1"/>
</dbReference>
<evidence type="ECO:0000256" key="4">
    <source>
        <dbReference type="SAM" id="MobiDB-lite"/>
    </source>
</evidence>
<feature type="region of interest" description="Disordered" evidence="4">
    <location>
        <begin position="504"/>
        <end position="533"/>
    </location>
</feature>
<name>A0ABR3A0D1_9AGAR</name>
<dbReference type="InterPro" id="IPR036322">
    <property type="entry name" value="WD40_repeat_dom_sf"/>
</dbReference>
<dbReference type="PROSITE" id="PS50181">
    <property type="entry name" value="FBOX"/>
    <property type="match status" value="1"/>
</dbReference>
<evidence type="ECO:0000259" key="5">
    <source>
        <dbReference type="PROSITE" id="PS50181"/>
    </source>
</evidence>
<dbReference type="PROSITE" id="PS00678">
    <property type="entry name" value="WD_REPEATS_1"/>
    <property type="match status" value="3"/>
</dbReference>
<feature type="repeat" description="WD" evidence="3">
    <location>
        <begin position="747"/>
        <end position="788"/>
    </location>
</feature>
<feature type="repeat" description="WD" evidence="3">
    <location>
        <begin position="550"/>
        <end position="589"/>
    </location>
</feature>
<dbReference type="PANTHER" id="PTHR22847">
    <property type="entry name" value="WD40 REPEAT PROTEIN"/>
    <property type="match status" value="1"/>
</dbReference>
<feature type="repeat" description="WD" evidence="3">
    <location>
        <begin position="829"/>
        <end position="867"/>
    </location>
</feature>
<dbReference type="PRINTS" id="PR00320">
    <property type="entry name" value="GPROTEINBRPT"/>
</dbReference>
<gene>
    <name evidence="6" type="primary">CDC4_1</name>
    <name evidence="6" type="ORF">AAF712_005875</name>
</gene>
<dbReference type="Proteomes" id="UP001437256">
    <property type="component" value="Unassembled WGS sequence"/>
</dbReference>
<accession>A0ABR3A0D1</accession>
<dbReference type="SUPFAM" id="SSF81383">
    <property type="entry name" value="F-box domain"/>
    <property type="match status" value="1"/>
</dbReference>
<feature type="region of interest" description="Disordered" evidence="4">
    <location>
        <begin position="582"/>
        <end position="608"/>
    </location>
</feature>
<feature type="region of interest" description="Disordered" evidence="4">
    <location>
        <begin position="979"/>
        <end position="1247"/>
    </location>
</feature>
<feature type="compositionally biased region" description="Pro residues" evidence="4">
    <location>
        <begin position="197"/>
        <end position="210"/>
    </location>
</feature>
<dbReference type="CDD" id="cd00200">
    <property type="entry name" value="WD40"/>
    <property type="match status" value="1"/>
</dbReference>
<feature type="region of interest" description="Disordered" evidence="4">
    <location>
        <begin position="168"/>
        <end position="243"/>
    </location>
</feature>
<feature type="compositionally biased region" description="Gly residues" evidence="4">
    <location>
        <begin position="1053"/>
        <end position="1077"/>
    </location>
</feature>
<dbReference type="PROSITE" id="PS50082">
    <property type="entry name" value="WD_REPEATS_2"/>
    <property type="match status" value="5"/>
</dbReference>
<dbReference type="Pfam" id="PF12937">
    <property type="entry name" value="F-box-like"/>
    <property type="match status" value="1"/>
</dbReference>
<feature type="compositionally biased region" description="Acidic residues" evidence="4">
    <location>
        <begin position="1164"/>
        <end position="1174"/>
    </location>
</feature>
<feature type="compositionally biased region" description="Low complexity" evidence="4">
    <location>
        <begin position="1"/>
        <end position="17"/>
    </location>
</feature>
<dbReference type="Gene3D" id="1.20.1280.50">
    <property type="match status" value="1"/>
</dbReference>
<comment type="caution">
    <text evidence="6">The sequence shown here is derived from an EMBL/GenBank/DDBJ whole genome shotgun (WGS) entry which is preliminary data.</text>
</comment>
<keyword evidence="6" id="KW-0436">Ligase</keyword>
<feature type="region of interest" description="Disordered" evidence="4">
    <location>
        <begin position="387"/>
        <end position="460"/>
    </location>
</feature>
<dbReference type="InterPro" id="IPR020472">
    <property type="entry name" value="WD40_PAC1"/>
</dbReference>
<dbReference type="SMART" id="SM00320">
    <property type="entry name" value="WD40"/>
    <property type="match status" value="7"/>
</dbReference>
<protein>
    <submittedName>
        <fullName evidence="6">SCF ubiquitin ligase complex subunit cdc4</fullName>
    </submittedName>
</protein>
<feature type="compositionally biased region" description="Acidic residues" evidence="4">
    <location>
        <begin position="991"/>
        <end position="1003"/>
    </location>
</feature>
<proteinExistence type="predicted"/>
<evidence type="ECO:0000313" key="7">
    <source>
        <dbReference type="Proteomes" id="UP001437256"/>
    </source>
</evidence>